<keyword evidence="4" id="KW-0539">Nucleus</keyword>
<evidence type="ECO:0000256" key="5">
    <source>
        <dbReference type="ARBA" id="ARBA00037300"/>
    </source>
</evidence>
<keyword evidence="3" id="KW-0698">rRNA processing</keyword>
<evidence type="ECO:0000256" key="7">
    <source>
        <dbReference type="ARBA" id="ARBA00076388"/>
    </source>
</evidence>
<name>A0AAD5UM30_9FUNG</name>
<evidence type="ECO:0000256" key="6">
    <source>
        <dbReference type="ARBA" id="ARBA00038503"/>
    </source>
</evidence>
<evidence type="ECO:0000256" key="2">
    <source>
        <dbReference type="ARBA" id="ARBA00022517"/>
    </source>
</evidence>
<dbReference type="GO" id="GO:0032040">
    <property type="term" value="C:small-subunit processome"/>
    <property type="evidence" value="ECO:0007669"/>
    <property type="project" value="InterPro"/>
</dbReference>
<dbReference type="Proteomes" id="UP001210925">
    <property type="component" value="Unassembled WGS sequence"/>
</dbReference>
<gene>
    <name evidence="10" type="primary">UTP23</name>
    <name evidence="10" type="ORF">HK103_004749</name>
</gene>
<dbReference type="SUPFAM" id="SSF88723">
    <property type="entry name" value="PIN domain-like"/>
    <property type="match status" value="1"/>
</dbReference>
<evidence type="ECO:0000256" key="1">
    <source>
        <dbReference type="ARBA" id="ARBA00004604"/>
    </source>
</evidence>
<sequence>MKLKRQKKTKKNMQIYGHSFGFRQPYQFILDGNFIHVARLTGKKLEETLPAFIGAETRLMTTYCVYAELKKLGPDFRPTAAYAKKLEKRRCTHNPAVSAAECIKEIIGDTNKNNYCAASQDVELRRHLGKIPGIPLVYINKSVIILEPPSKASLERSKQLEIQKVQPDLPKKRKLEEEPQAPRKKKKEPNPLSVKKKKPKAAPANPKADKVTPKQEDHETTKEETAPKRKRKRKPKTESGADE</sequence>
<evidence type="ECO:0000256" key="4">
    <source>
        <dbReference type="ARBA" id="ARBA00023242"/>
    </source>
</evidence>
<dbReference type="InterPro" id="IPR057776">
    <property type="entry name" value="UTP23_sensor"/>
</dbReference>
<keyword evidence="2" id="KW-0690">Ribosome biogenesis</keyword>
<evidence type="ECO:0000256" key="8">
    <source>
        <dbReference type="SAM" id="MobiDB-lite"/>
    </source>
</evidence>
<comment type="caution">
    <text evidence="10">The sequence shown here is derived from an EMBL/GenBank/DDBJ whole genome shotgun (WGS) entry which is preliminary data.</text>
</comment>
<evidence type="ECO:0000259" key="9">
    <source>
        <dbReference type="Pfam" id="PF24779"/>
    </source>
</evidence>
<dbReference type="GO" id="GO:0006364">
    <property type="term" value="P:rRNA processing"/>
    <property type="evidence" value="ECO:0007669"/>
    <property type="project" value="UniProtKB-KW"/>
</dbReference>
<dbReference type="Pfam" id="PF04900">
    <property type="entry name" value="Fcf1"/>
    <property type="match status" value="1"/>
</dbReference>
<organism evidence="10 11">
    <name type="scientific">Boothiomyces macroporosus</name>
    <dbReference type="NCBI Taxonomy" id="261099"/>
    <lineage>
        <taxon>Eukaryota</taxon>
        <taxon>Fungi</taxon>
        <taxon>Fungi incertae sedis</taxon>
        <taxon>Chytridiomycota</taxon>
        <taxon>Chytridiomycota incertae sedis</taxon>
        <taxon>Chytridiomycetes</taxon>
        <taxon>Rhizophydiales</taxon>
        <taxon>Terramycetaceae</taxon>
        <taxon>Boothiomyces</taxon>
    </lineage>
</organism>
<comment type="similarity">
    <text evidence="6">Belongs to the UTP23/FCF1 family. UTP23 subfamily.</text>
</comment>
<comment type="function">
    <text evidence="5">Involved in rRNA-processing and ribosome biogenesis.</text>
</comment>
<evidence type="ECO:0000256" key="3">
    <source>
        <dbReference type="ARBA" id="ARBA00022552"/>
    </source>
</evidence>
<dbReference type="Pfam" id="PF24779">
    <property type="entry name" value="UTP23_sensor"/>
    <property type="match status" value="1"/>
</dbReference>
<accession>A0AAD5UM30</accession>
<dbReference type="AlphaFoldDB" id="A0AAD5UM30"/>
<dbReference type="InterPro" id="IPR029060">
    <property type="entry name" value="PIN-like_dom_sf"/>
</dbReference>
<evidence type="ECO:0000313" key="11">
    <source>
        <dbReference type="Proteomes" id="UP001210925"/>
    </source>
</evidence>
<feature type="compositionally biased region" description="Basic and acidic residues" evidence="8">
    <location>
        <begin position="207"/>
        <end position="227"/>
    </location>
</feature>
<keyword evidence="11" id="KW-1185">Reference proteome</keyword>
<dbReference type="Gene3D" id="3.40.50.1010">
    <property type="entry name" value="5'-nuclease"/>
    <property type="match status" value="1"/>
</dbReference>
<dbReference type="EMBL" id="JADGKB010000004">
    <property type="protein sequence ID" value="KAJ3261798.1"/>
    <property type="molecule type" value="Genomic_DNA"/>
</dbReference>
<dbReference type="InterPro" id="IPR006984">
    <property type="entry name" value="Fcf1/UTP23"/>
</dbReference>
<proteinExistence type="inferred from homology"/>
<feature type="region of interest" description="Disordered" evidence="8">
    <location>
        <begin position="152"/>
        <end position="243"/>
    </location>
</feature>
<dbReference type="FunFam" id="3.40.50.1010:FF:000006">
    <property type="entry name" value="rRNA-processing protein UTP23 homolog"/>
    <property type="match status" value="1"/>
</dbReference>
<dbReference type="CDD" id="cd08553">
    <property type="entry name" value="PIN_Fcf1-like"/>
    <property type="match status" value="1"/>
</dbReference>
<reference evidence="10" key="1">
    <citation type="submission" date="2020-05" db="EMBL/GenBank/DDBJ databases">
        <title>Phylogenomic resolution of chytrid fungi.</title>
        <authorList>
            <person name="Stajich J.E."/>
            <person name="Amses K."/>
            <person name="Simmons R."/>
            <person name="Seto K."/>
            <person name="Myers J."/>
            <person name="Bonds A."/>
            <person name="Quandt C.A."/>
            <person name="Barry K."/>
            <person name="Liu P."/>
            <person name="Grigoriev I."/>
            <person name="Longcore J.E."/>
            <person name="James T.Y."/>
        </authorList>
    </citation>
    <scope>NUCLEOTIDE SEQUENCE</scope>
    <source>
        <strain evidence="10">PLAUS21</strain>
    </source>
</reference>
<comment type="subcellular location">
    <subcellularLocation>
        <location evidence="1">Nucleus</location>
        <location evidence="1">Nucleolus</location>
    </subcellularLocation>
</comment>
<protein>
    <recommendedName>
        <fullName evidence="7">U three protein 23</fullName>
    </recommendedName>
</protein>
<feature type="domain" description="UTP23 sensor motif region" evidence="9">
    <location>
        <begin position="183"/>
        <end position="198"/>
    </location>
</feature>
<evidence type="ECO:0000313" key="10">
    <source>
        <dbReference type="EMBL" id="KAJ3261798.1"/>
    </source>
</evidence>
<dbReference type="PANTHER" id="PTHR12416">
    <property type="entry name" value="RRNA-PROCESSING PROTEIN UTP23 HOMOLOG"/>
    <property type="match status" value="1"/>
</dbReference>